<evidence type="ECO:0000256" key="1">
    <source>
        <dbReference type="SAM" id="MobiDB-lite"/>
    </source>
</evidence>
<dbReference type="EMBL" id="MLQL01000017">
    <property type="protein sequence ID" value="OQE20209.1"/>
    <property type="molecule type" value="Genomic_DNA"/>
</dbReference>
<name>A0A1V6T2N9_9EURO</name>
<keyword evidence="3" id="KW-1185">Reference proteome</keyword>
<organism evidence="2 3">
    <name type="scientific">Penicillium flavigenum</name>
    <dbReference type="NCBI Taxonomy" id="254877"/>
    <lineage>
        <taxon>Eukaryota</taxon>
        <taxon>Fungi</taxon>
        <taxon>Dikarya</taxon>
        <taxon>Ascomycota</taxon>
        <taxon>Pezizomycotina</taxon>
        <taxon>Eurotiomycetes</taxon>
        <taxon>Eurotiomycetidae</taxon>
        <taxon>Eurotiales</taxon>
        <taxon>Aspergillaceae</taxon>
        <taxon>Penicillium</taxon>
    </lineage>
</organism>
<comment type="caution">
    <text evidence="2">The sequence shown here is derived from an EMBL/GenBank/DDBJ whole genome shotgun (WGS) entry which is preliminary data.</text>
</comment>
<dbReference type="Proteomes" id="UP000191342">
    <property type="component" value="Unassembled WGS sequence"/>
</dbReference>
<dbReference type="OrthoDB" id="4361035at2759"/>
<feature type="region of interest" description="Disordered" evidence="1">
    <location>
        <begin position="27"/>
        <end position="100"/>
    </location>
</feature>
<proteinExistence type="predicted"/>
<accession>A0A1V6T2N9</accession>
<evidence type="ECO:0000313" key="3">
    <source>
        <dbReference type="Proteomes" id="UP000191342"/>
    </source>
</evidence>
<feature type="compositionally biased region" description="Basic and acidic residues" evidence="1">
    <location>
        <begin position="45"/>
        <end position="63"/>
    </location>
</feature>
<protein>
    <submittedName>
        <fullName evidence="2">Uncharacterized protein</fullName>
    </submittedName>
</protein>
<sequence length="127" mass="13783">MRATEAAILDYANEIYEALQQKLAAQRQRKELASVDATAQAYTDPVRDNMADELVQRASEKRARNQANISQEESERPATRLRSLPPSPSPSSPSLQTEMALFLNRLNSAATSEAASAAAKKEGGPPV</sequence>
<evidence type="ECO:0000313" key="2">
    <source>
        <dbReference type="EMBL" id="OQE20209.1"/>
    </source>
</evidence>
<gene>
    <name evidence="2" type="ORF">PENFLA_c017G09758</name>
</gene>
<reference evidence="3" key="1">
    <citation type="journal article" date="2017" name="Nat. Microbiol.">
        <title>Global analysis of biosynthetic gene clusters reveals vast potential of secondary metabolite production in Penicillium species.</title>
        <authorList>
            <person name="Nielsen J.C."/>
            <person name="Grijseels S."/>
            <person name="Prigent S."/>
            <person name="Ji B."/>
            <person name="Dainat J."/>
            <person name="Nielsen K.F."/>
            <person name="Frisvad J.C."/>
            <person name="Workman M."/>
            <person name="Nielsen J."/>
        </authorList>
    </citation>
    <scope>NUCLEOTIDE SEQUENCE [LARGE SCALE GENOMIC DNA]</scope>
    <source>
        <strain evidence="3">IBT 14082</strain>
    </source>
</reference>
<dbReference type="AlphaFoldDB" id="A0A1V6T2N9"/>